<feature type="domain" description="Thioredoxin" evidence="2">
    <location>
        <begin position="100"/>
        <end position="288"/>
    </location>
</feature>
<dbReference type="SUPFAM" id="SSF52833">
    <property type="entry name" value="Thioredoxin-like"/>
    <property type="match status" value="1"/>
</dbReference>
<protein>
    <recommendedName>
        <fullName evidence="2">Thioredoxin domain-containing protein</fullName>
    </recommendedName>
</protein>
<proteinExistence type="predicted"/>
<reference evidence="3 4" key="1">
    <citation type="journal article" date="2014" name="Genome Announc.">
        <title>Draft genome sequences of six enterohepatic helicobacter species isolated from humans and one from rhesus macaques.</title>
        <authorList>
            <person name="Shen Z."/>
            <person name="Sheh A."/>
            <person name="Young S.K."/>
            <person name="Abouelliel A."/>
            <person name="Ward D.V."/>
            <person name="Earl A.M."/>
            <person name="Fox J.G."/>
        </authorList>
    </citation>
    <scope>NUCLEOTIDE SEQUENCE [LARGE SCALE GENOMIC DNA]</scope>
    <source>
        <strain evidence="3 4">MIT 99-5501</strain>
    </source>
</reference>
<keyword evidence="1" id="KW-0812">Transmembrane</keyword>
<feature type="transmembrane region" description="Helical" evidence="1">
    <location>
        <begin position="45"/>
        <end position="62"/>
    </location>
</feature>
<name>V8C601_9HELI</name>
<dbReference type="HOGENOM" id="CLU_893627_0_0_7"/>
<dbReference type="STRING" id="1357400.HMPREF2086_01598"/>
<dbReference type="RefSeq" id="WP_023928333.1">
    <property type="nucleotide sequence ID" value="NZ_KI669455.1"/>
</dbReference>
<dbReference type="Proteomes" id="UP000018731">
    <property type="component" value="Unassembled WGS sequence"/>
</dbReference>
<evidence type="ECO:0000259" key="2">
    <source>
        <dbReference type="PROSITE" id="PS51352"/>
    </source>
</evidence>
<dbReference type="Gene3D" id="3.40.30.10">
    <property type="entry name" value="Glutaredoxin"/>
    <property type="match status" value="1"/>
</dbReference>
<evidence type="ECO:0000313" key="3">
    <source>
        <dbReference type="EMBL" id="ETD22799.1"/>
    </source>
</evidence>
<organism evidence="3 4">
    <name type="scientific">Helicobacter macacae MIT 99-5501</name>
    <dbReference type="NCBI Taxonomy" id="1357400"/>
    <lineage>
        <taxon>Bacteria</taxon>
        <taxon>Pseudomonadati</taxon>
        <taxon>Campylobacterota</taxon>
        <taxon>Epsilonproteobacteria</taxon>
        <taxon>Campylobacterales</taxon>
        <taxon>Helicobacteraceae</taxon>
        <taxon>Helicobacter</taxon>
    </lineage>
</organism>
<dbReference type="AlphaFoldDB" id="V8C601"/>
<gene>
    <name evidence="3" type="ORF">HMPREF2086_01598</name>
</gene>
<dbReference type="PROSITE" id="PS51352">
    <property type="entry name" value="THIOREDOXIN_2"/>
    <property type="match status" value="1"/>
</dbReference>
<keyword evidence="4" id="KW-1185">Reference proteome</keyword>
<dbReference type="InterPro" id="IPR013766">
    <property type="entry name" value="Thioredoxin_domain"/>
</dbReference>
<keyword evidence="1" id="KW-0472">Membrane</keyword>
<comment type="caution">
    <text evidence="3">The sequence shown here is derived from an EMBL/GenBank/DDBJ whole genome shotgun (WGS) entry which is preliminary data.</text>
</comment>
<dbReference type="Pfam" id="PF13098">
    <property type="entry name" value="Thioredoxin_2"/>
    <property type="match status" value="1"/>
</dbReference>
<dbReference type="PATRIC" id="fig|1357400.3.peg.2147"/>
<evidence type="ECO:0000313" key="4">
    <source>
        <dbReference type="Proteomes" id="UP000018731"/>
    </source>
</evidence>
<dbReference type="InterPro" id="IPR012336">
    <property type="entry name" value="Thioredoxin-like_fold"/>
</dbReference>
<keyword evidence="1" id="KW-1133">Transmembrane helix</keyword>
<sequence>MPKNIICQYRILGGARNKQCDRLSRIFRFFAMFASKANHRDEHTLIFMIFFLLMPLLVLCGCQNTQDSKNTQGYQAHNAGYESSVDSSLQSSTQSKLDFAYSSDFAREFDKQDFGYKGNNKPFDDLSINDLLGGLSSGNQVFLLDSTILAKDSTSSTRKPILLFFGSPFCTPCKHIIQNIAKSKALQEMLKSHYQAYFINILSKESLQINLPSLIKKTQQKTTQKSAQKITPQSSAEFLITKKSLARTLNIRATPTILFLDNSGEEIFRFVGGLSKEHLLIALDFLKSPPTSNNQQQIALELHKRFLAQNK</sequence>
<evidence type="ECO:0000256" key="1">
    <source>
        <dbReference type="SAM" id="Phobius"/>
    </source>
</evidence>
<accession>V8C601</accession>
<dbReference type="OrthoDB" id="9791630at2"/>
<dbReference type="InterPro" id="IPR036249">
    <property type="entry name" value="Thioredoxin-like_sf"/>
</dbReference>
<dbReference type="EMBL" id="AZJI01000007">
    <property type="protein sequence ID" value="ETD22799.1"/>
    <property type="molecule type" value="Genomic_DNA"/>
</dbReference>